<dbReference type="EMBL" id="CP072829">
    <property type="protein sequence ID" value="QTU84098.1"/>
    <property type="molecule type" value="Genomic_DNA"/>
</dbReference>
<evidence type="ECO:0000256" key="7">
    <source>
        <dbReference type="SAM" id="Phobius"/>
    </source>
</evidence>
<keyword evidence="2" id="KW-1003">Cell membrane</keyword>
<accession>A0A9E6SU49</accession>
<gene>
    <name evidence="9" type="ORF">GMI68_05855</name>
    <name evidence="10" type="ORF">J7S26_07015</name>
</gene>
<keyword evidence="6" id="KW-0813">Transport</keyword>
<reference evidence="10" key="2">
    <citation type="submission" date="2021-04" db="EMBL/GenBank/DDBJ databases">
        <title>Novel species in family Eggerthellaceae.</title>
        <authorList>
            <person name="Zhang G."/>
        </authorList>
    </citation>
    <scope>NUCLEOTIDE SEQUENCE</scope>
    <source>
        <strain evidence="10">Zg-886</strain>
    </source>
</reference>
<dbReference type="Proteomes" id="UP000636394">
    <property type="component" value="Unassembled WGS sequence"/>
</dbReference>
<keyword evidence="5 7" id="KW-0472">Membrane</keyword>
<dbReference type="InterPro" id="IPR002898">
    <property type="entry name" value="MotA_ExbB_proton_chnl"/>
</dbReference>
<keyword evidence="6" id="KW-0653">Protein transport</keyword>
<evidence type="ECO:0000256" key="2">
    <source>
        <dbReference type="ARBA" id="ARBA00022475"/>
    </source>
</evidence>
<dbReference type="InterPro" id="IPR050790">
    <property type="entry name" value="ExbB/TolQ_transport"/>
</dbReference>
<dbReference type="GO" id="GO:0017038">
    <property type="term" value="P:protein import"/>
    <property type="evidence" value="ECO:0007669"/>
    <property type="project" value="TreeGrafter"/>
</dbReference>
<dbReference type="PANTHER" id="PTHR30625">
    <property type="entry name" value="PROTEIN TOLQ"/>
    <property type="match status" value="1"/>
</dbReference>
<evidence type="ECO:0000256" key="1">
    <source>
        <dbReference type="ARBA" id="ARBA00004651"/>
    </source>
</evidence>
<dbReference type="RefSeq" id="WP_165057951.1">
    <property type="nucleotide sequence ID" value="NZ_CP072829.1"/>
</dbReference>
<dbReference type="KEGG" id="ebz:J7S26_07015"/>
<reference evidence="9 11" key="1">
    <citation type="submission" date="2019-11" db="EMBL/GenBank/DDBJ databases">
        <title>Eggerthellaceae novel genus isolated from the rectal contents of marmort.</title>
        <authorList>
            <person name="Zhang G."/>
        </authorList>
    </citation>
    <scope>NUCLEOTIDE SEQUENCE [LARGE SCALE GENOMIC DNA]</scope>
    <source>
        <strain evidence="11">zg-886</strain>
        <strain evidence="9">Zg-886</strain>
    </source>
</reference>
<dbReference type="EMBL" id="WPCR01000006">
    <property type="protein sequence ID" value="NHM14293.1"/>
    <property type="molecule type" value="Genomic_DNA"/>
</dbReference>
<dbReference type="AlphaFoldDB" id="A0A9E6SU49"/>
<organism evidence="10 12">
    <name type="scientific">Xiamenia xianingshaonis</name>
    <dbReference type="NCBI Taxonomy" id="2682776"/>
    <lineage>
        <taxon>Bacteria</taxon>
        <taxon>Bacillati</taxon>
        <taxon>Actinomycetota</taxon>
        <taxon>Coriobacteriia</taxon>
        <taxon>Eggerthellales</taxon>
        <taxon>Eggerthellaceae</taxon>
        <taxon>Xiamenia</taxon>
    </lineage>
</organism>
<proteinExistence type="inferred from homology"/>
<evidence type="ECO:0000256" key="3">
    <source>
        <dbReference type="ARBA" id="ARBA00022692"/>
    </source>
</evidence>
<evidence type="ECO:0000313" key="11">
    <source>
        <dbReference type="Proteomes" id="UP000636394"/>
    </source>
</evidence>
<evidence type="ECO:0000256" key="5">
    <source>
        <dbReference type="ARBA" id="ARBA00023136"/>
    </source>
</evidence>
<feature type="domain" description="MotA/TolQ/ExbB proton channel" evidence="8">
    <location>
        <begin position="97"/>
        <end position="199"/>
    </location>
</feature>
<evidence type="ECO:0000313" key="12">
    <source>
        <dbReference type="Proteomes" id="UP000671910"/>
    </source>
</evidence>
<evidence type="ECO:0000256" key="6">
    <source>
        <dbReference type="RuleBase" id="RU004057"/>
    </source>
</evidence>
<sequence>MNVYEETYLPDILNKISQGMLIPTMVCLIALLVVTVFIIGQVFAEWLTERRHYKQNMPAIVNAISEAAPAELITVIARSKLLRFQKEALLVVARNLGLPEEALFSLAQISITKAQQRYQRRLAWTDTIAKIAPLLGLMGTLIPLGPGIVALGQNQTEILSRALLTAFDATVVGLICAIVALVISKVRSGWYTECVSSLESLMGCVVEAGQLAAQRGESLPCNYSGDPLKDYESMFGAASPEGDAPSQPAQA</sequence>
<evidence type="ECO:0000313" key="9">
    <source>
        <dbReference type="EMBL" id="NHM14293.1"/>
    </source>
</evidence>
<comment type="subcellular location">
    <subcellularLocation>
        <location evidence="1">Cell membrane</location>
        <topology evidence="1">Multi-pass membrane protein</topology>
    </subcellularLocation>
    <subcellularLocation>
        <location evidence="6">Membrane</location>
        <topology evidence="6">Multi-pass membrane protein</topology>
    </subcellularLocation>
</comment>
<keyword evidence="11" id="KW-1185">Reference proteome</keyword>
<evidence type="ECO:0000313" key="10">
    <source>
        <dbReference type="EMBL" id="QTU84098.1"/>
    </source>
</evidence>
<comment type="similarity">
    <text evidence="6">Belongs to the exbB/tolQ family.</text>
</comment>
<dbReference type="PANTHER" id="PTHR30625:SF3">
    <property type="entry name" value="TOL-PAL SYSTEM PROTEIN TOLQ"/>
    <property type="match status" value="1"/>
</dbReference>
<feature type="transmembrane region" description="Helical" evidence="7">
    <location>
        <begin position="131"/>
        <end position="152"/>
    </location>
</feature>
<protein>
    <submittedName>
        <fullName evidence="10">MotA/TolQ/ExbB proton channel family protein</fullName>
    </submittedName>
</protein>
<keyword evidence="3 7" id="KW-0812">Transmembrane</keyword>
<keyword evidence="4 7" id="KW-1133">Transmembrane helix</keyword>
<feature type="transmembrane region" description="Helical" evidence="7">
    <location>
        <begin position="158"/>
        <end position="183"/>
    </location>
</feature>
<dbReference type="GO" id="GO:0005886">
    <property type="term" value="C:plasma membrane"/>
    <property type="evidence" value="ECO:0007669"/>
    <property type="project" value="UniProtKB-SubCell"/>
</dbReference>
<dbReference type="Pfam" id="PF01618">
    <property type="entry name" value="MotA_ExbB"/>
    <property type="match status" value="1"/>
</dbReference>
<feature type="transmembrane region" description="Helical" evidence="7">
    <location>
        <begin position="20"/>
        <end position="44"/>
    </location>
</feature>
<dbReference type="Proteomes" id="UP000671910">
    <property type="component" value="Chromosome"/>
</dbReference>
<evidence type="ECO:0000256" key="4">
    <source>
        <dbReference type="ARBA" id="ARBA00022989"/>
    </source>
</evidence>
<name>A0A9E6SU49_9ACTN</name>
<evidence type="ECO:0000259" key="8">
    <source>
        <dbReference type="Pfam" id="PF01618"/>
    </source>
</evidence>